<dbReference type="EMBL" id="MCFH01000217">
    <property type="protein sequence ID" value="ORX33364.1"/>
    <property type="molecule type" value="Genomic_DNA"/>
</dbReference>
<proteinExistence type="predicted"/>
<name>A0A1Y1UY62_9FUNG</name>
<dbReference type="Proteomes" id="UP000193719">
    <property type="component" value="Unassembled WGS sequence"/>
</dbReference>
<dbReference type="EMBL" id="MCFH01000062">
    <property type="protein sequence ID" value="ORX42656.1"/>
    <property type="molecule type" value="Genomic_DNA"/>
</dbReference>
<accession>A0A1Y1UY62</accession>
<gene>
    <name evidence="1" type="ORF">BCR36DRAFT_449558</name>
    <name evidence="2" type="ORF">BCR36DRAFT_463152</name>
</gene>
<protein>
    <submittedName>
        <fullName evidence="2">Uncharacterized protein</fullName>
    </submittedName>
</protein>
<comment type="caution">
    <text evidence="2">The sequence shown here is derived from an EMBL/GenBank/DDBJ whole genome shotgun (WGS) entry which is preliminary data.</text>
</comment>
<sequence>MVDLTKNRVLISFDITLKFGSHTYTIHDDEDTFNFFEAVDFVHEFNKQNDTEIYNEYYDKFTFVYSYYQYEEVKIKGLKSATSCKNYSKISDFYLIPSITEIRGAYVLLNFRDPTSLTIEDDFYALNNNVDL</sequence>
<dbReference type="AlphaFoldDB" id="A0A1Y1UY62"/>
<reference evidence="2 3" key="1">
    <citation type="submission" date="2016-08" db="EMBL/GenBank/DDBJ databases">
        <title>Genomes of anaerobic fungi encode conserved fungal cellulosomes for biomass hydrolysis.</title>
        <authorList>
            <consortium name="DOE Joint Genome Institute"/>
            <person name="Haitjema C.H."/>
            <person name="Gilmore S.P."/>
            <person name="Henske J.K."/>
            <person name="Solomon K.V."/>
            <person name="De Groot R."/>
            <person name="Kuo A."/>
            <person name="Mondo S.J."/>
            <person name="Salamov A.A."/>
            <person name="Labutti K."/>
            <person name="Zhao Z."/>
            <person name="Chiniquy J."/>
            <person name="Barry K."/>
            <person name="Brewer H.M."/>
            <person name="Purvine S.O."/>
            <person name="Wright A.T."/>
            <person name="Boxma B."/>
            <person name="Van Alen T."/>
            <person name="Hackstein J.H."/>
            <person name="Baker S.E."/>
            <person name="Grigoriev I.V."/>
            <person name="O'Malley M.A."/>
        </authorList>
    </citation>
    <scope>NUCLEOTIDE SEQUENCE [LARGE SCALE GENOMIC DNA]</scope>
    <source>
        <strain evidence="2">Finn</strain>
        <strain evidence="3">finn</strain>
    </source>
</reference>
<evidence type="ECO:0000313" key="1">
    <source>
        <dbReference type="EMBL" id="ORX33364.1"/>
    </source>
</evidence>
<keyword evidence="3" id="KW-1185">Reference proteome</keyword>
<evidence type="ECO:0000313" key="2">
    <source>
        <dbReference type="EMBL" id="ORX42656.1"/>
    </source>
</evidence>
<evidence type="ECO:0000313" key="3">
    <source>
        <dbReference type="Proteomes" id="UP000193719"/>
    </source>
</evidence>
<reference evidence="2 3" key="2">
    <citation type="submission" date="2016-08" db="EMBL/GenBank/DDBJ databases">
        <title>Pervasive Adenine N6-methylation of Active Genes in Fungi.</title>
        <authorList>
            <consortium name="DOE Joint Genome Institute"/>
            <person name="Mondo S.J."/>
            <person name="Dannebaum R.O."/>
            <person name="Kuo R.C."/>
            <person name="Labutti K."/>
            <person name="Haridas S."/>
            <person name="Kuo A."/>
            <person name="Salamov A."/>
            <person name="Ahrendt S.R."/>
            <person name="Lipzen A."/>
            <person name="Sullivan W."/>
            <person name="Andreopoulos W.B."/>
            <person name="Clum A."/>
            <person name="Lindquist E."/>
            <person name="Daum C."/>
            <person name="Ramamoorthy G.K."/>
            <person name="Gryganskyi A."/>
            <person name="Culley D."/>
            <person name="Magnuson J.K."/>
            <person name="James T.Y."/>
            <person name="O'Malley M.A."/>
            <person name="Stajich J.E."/>
            <person name="Spatafora J.W."/>
            <person name="Visel A."/>
            <person name="Grigoriev I.V."/>
        </authorList>
    </citation>
    <scope>NUCLEOTIDE SEQUENCE [LARGE SCALE GENOMIC DNA]</scope>
    <source>
        <strain evidence="3">finn</strain>
        <strain evidence="2">Finn</strain>
    </source>
</reference>
<dbReference type="STRING" id="1754191.A0A1Y1UY62"/>
<organism evidence="2 3">
    <name type="scientific">Piromyces finnis</name>
    <dbReference type="NCBI Taxonomy" id="1754191"/>
    <lineage>
        <taxon>Eukaryota</taxon>
        <taxon>Fungi</taxon>
        <taxon>Fungi incertae sedis</taxon>
        <taxon>Chytridiomycota</taxon>
        <taxon>Chytridiomycota incertae sedis</taxon>
        <taxon>Neocallimastigomycetes</taxon>
        <taxon>Neocallimastigales</taxon>
        <taxon>Neocallimastigaceae</taxon>
        <taxon>Piromyces</taxon>
    </lineage>
</organism>